<name>A0ABD5SU32_9EURY</name>
<evidence type="ECO:0000313" key="2">
    <source>
        <dbReference type="Proteomes" id="UP001596383"/>
    </source>
</evidence>
<reference evidence="1 2" key="1">
    <citation type="journal article" date="2019" name="Int. J. Syst. Evol. Microbiol.">
        <title>The Global Catalogue of Microorganisms (GCM) 10K type strain sequencing project: providing services to taxonomists for standard genome sequencing and annotation.</title>
        <authorList>
            <consortium name="The Broad Institute Genomics Platform"/>
            <consortium name="The Broad Institute Genome Sequencing Center for Infectious Disease"/>
            <person name="Wu L."/>
            <person name="Ma J."/>
        </authorList>
    </citation>
    <scope>NUCLEOTIDE SEQUENCE [LARGE SCALE GENOMIC DNA]</scope>
    <source>
        <strain evidence="1 2">LMG 29247</strain>
    </source>
</reference>
<dbReference type="SUPFAM" id="SSF47240">
    <property type="entry name" value="Ferritin-like"/>
    <property type="match status" value="2"/>
</dbReference>
<accession>A0ABD5SU32</accession>
<dbReference type="RefSeq" id="WP_273741265.1">
    <property type="nucleotide sequence ID" value="NZ_JAQIVI010000570.1"/>
</dbReference>
<proteinExistence type="predicted"/>
<dbReference type="EMBL" id="JBHSWV010000570">
    <property type="protein sequence ID" value="MFC6768497.1"/>
    <property type="molecule type" value="Genomic_DNA"/>
</dbReference>
<dbReference type="AlphaFoldDB" id="A0ABD5SU32"/>
<dbReference type="Proteomes" id="UP001596383">
    <property type="component" value="Unassembled WGS sequence"/>
</dbReference>
<keyword evidence="2" id="KW-1185">Reference proteome</keyword>
<evidence type="ECO:0000313" key="1">
    <source>
        <dbReference type="EMBL" id="MFC6768497.1"/>
    </source>
</evidence>
<dbReference type="Gene3D" id="1.20.1260.10">
    <property type="match status" value="1"/>
</dbReference>
<organism evidence="1 2">
    <name type="scientific">Natrinema soli</name>
    <dbReference type="NCBI Taxonomy" id="1930624"/>
    <lineage>
        <taxon>Archaea</taxon>
        <taxon>Methanobacteriati</taxon>
        <taxon>Methanobacteriota</taxon>
        <taxon>Stenosarchaea group</taxon>
        <taxon>Halobacteria</taxon>
        <taxon>Halobacteriales</taxon>
        <taxon>Natrialbaceae</taxon>
        <taxon>Natrinema</taxon>
    </lineage>
</organism>
<protein>
    <submittedName>
        <fullName evidence="1">Rubrerythrin family protein</fullName>
    </submittedName>
</protein>
<gene>
    <name evidence="1" type="ORF">ACFQE6_26865</name>
</gene>
<sequence>MDADEFQRTIEESMSVELERLGSSKLLVARTDANLTTEAVLRAVADGERAAMETFESWADDEEYTDAQDAFAEFSEQESDHYDWVVALLDGEHEPDDTDADPMHDRLRTLETTVDHLGGVVGRSLVADRTHLQVVNFFVNEGDERRADVFRELRSETGAQGDRAIELLADVCEGSDDWDRARTVAEDVIDIAYEAYADSLDDLGLDPKPIC</sequence>
<comment type="caution">
    <text evidence="1">The sequence shown here is derived from an EMBL/GenBank/DDBJ whole genome shotgun (WGS) entry which is preliminary data.</text>
</comment>
<dbReference type="InterPro" id="IPR009078">
    <property type="entry name" value="Ferritin-like_SF"/>
</dbReference>
<dbReference type="InterPro" id="IPR012347">
    <property type="entry name" value="Ferritin-like"/>
</dbReference>